<dbReference type="InterPro" id="IPR021812">
    <property type="entry name" value="DUF3391"/>
</dbReference>
<dbReference type="InterPro" id="IPR037522">
    <property type="entry name" value="HD_GYP_dom"/>
</dbReference>
<dbReference type="EMBL" id="JBBUTH010000003">
    <property type="protein sequence ID" value="MEK8050172.1"/>
    <property type="molecule type" value="Genomic_DNA"/>
</dbReference>
<dbReference type="Pfam" id="PF11871">
    <property type="entry name" value="DUF3391"/>
    <property type="match status" value="1"/>
</dbReference>
<dbReference type="Gene3D" id="1.10.3210.10">
    <property type="entry name" value="Hypothetical protein af1432"/>
    <property type="match status" value="1"/>
</dbReference>
<dbReference type="SMART" id="SM00471">
    <property type="entry name" value="HDc"/>
    <property type="match status" value="1"/>
</dbReference>
<proteinExistence type="predicted"/>
<keyword evidence="3" id="KW-1185">Reference proteome</keyword>
<dbReference type="SUPFAM" id="SSF109604">
    <property type="entry name" value="HD-domain/PDEase-like"/>
    <property type="match status" value="1"/>
</dbReference>
<dbReference type="PANTHER" id="PTHR43155">
    <property type="entry name" value="CYCLIC DI-GMP PHOSPHODIESTERASE PA4108-RELATED"/>
    <property type="match status" value="1"/>
</dbReference>
<protein>
    <submittedName>
        <fullName evidence="2">HD-GYP domain-containing protein</fullName>
    </submittedName>
</protein>
<dbReference type="InterPro" id="IPR003607">
    <property type="entry name" value="HD/PDEase_dom"/>
</dbReference>
<gene>
    <name evidence="2" type="ORF">AACH10_07975</name>
</gene>
<evidence type="ECO:0000313" key="2">
    <source>
        <dbReference type="EMBL" id="MEK8050172.1"/>
    </source>
</evidence>
<reference evidence="2 3" key="1">
    <citation type="submission" date="2024-04" db="EMBL/GenBank/DDBJ databases">
        <title>Novel species of the genus Ideonella isolated from streams.</title>
        <authorList>
            <person name="Lu H."/>
        </authorList>
    </citation>
    <scope>NUCLEOTIDE SEQUENCE [LARGE SCALE GENOMIC DNA]</scope>
    <source>
        <strain evidence="2 3">DXS22W</strain>
    </source>
</reference>
<dbReference type="PROSITE" id="PS51832">
    <property type="entry name" value="HD_GYP"/>
    <property type="match status" value="1"/>
</dbReference>
<feature type="domain" description="HD-GYP" evidence="1">
    <location>
        <begin position="185"/>
        <end position="380"/>
    </location>
</feature>
<sequence>MPTASKTLKRIPVGQVRLGMHLHAMEGNWIDHPFWKTKFVLRDPEDLKKLLASAVREVWIDPALGLDVLEADEPAGVRLANGPRKAATPSVALAASARSPRAVFAAADTIRVPMPPRPLAAEREAAPVPPPAAPPARQEMAAELAQAAKTYQRSREVMSGLFNEARMGRALDAEGCGPLVDEITDSVARNPGALVSLMRLKTADDYTYMHSVAVCALMVALGRQMGLDDAACRQAGLAGLLHDLGKAAMPLDVLNKPARLTEEEFAVIKTHPERGYEILQEARGASEQAMDVCLHHHERMDGTGYPHRLPADQLTLLARMGAVCDVYDAITSNRPYKAGWDPAESVARMASWKGHFDPTVFRAFVRSLGIYPNGALVRLESGRLAVVMEQNADTLTSPIVKAFFDTRREMPIMPTLIDLARQSGDRIVDREPPGRWNFPHLDAMWAGTDVLSKTK</sequence>
<organism evidence="2 3">
    <name type="scientific">Pseudaquabacterium inlustre</name>
    <dbReference type="NCBI Taxonomy" id="2984192"/>
    <lineage>
        <taxon>Bacteria</taxon>
        <taxon>Pseudomonadati</taxon>
        <taxon>Pseudomonadota</taxon>
        <taxon>Betaproteobacteria</taxon>
        <taxon>Burkholderiales</taxon>
        <taxon>Sphaerotilaceae</taxon>
        <taxon>Pseudaquabacterium</taxon>
    </lineage>
</organism>
<dbReference type="Pfam" id="PF13487">
    <property type="entry name" value="HD_5"/>
    <property type="match status" value="1"/>
</dbReference>
<dbReference type="Proteomes" id="UP001365405">
    <property type="component" value="Unassembled WGS sequence"/>
</dbReference>
<accession>A0ABU9CE73</accession>
<dbReference type="CDD" id="cd00077">
    <property type="entry name" value="HDc"/>
    <property type="match status" value="1"/>
</dbReference>
<dbReference type="NCBIfam" id="TIGR00277">
    <property type="entry name" value="HDIG"/>
    <property type="match status" value="1"/>
</dbReference>
<dbReference type="PANTHER" id="PTHR43155:SF2">
    <property type="entry name" value="CYCLIC DI-GMP PHOSPHODIESTERASE PA4108"/>
    <property type="match status" value="1"/>
</dbReference>
<comment type="caution">
    <text evidence="2">The sequence shown here is derived from an EMBL/GenBank/DDBJ whole genome shotgun (WGS) entry which is preliminary data.</text>
</comment>
<dbReference type="RefSeq" id="WP_341409840.1">
    <property type="nucleotide sequence ID" value="NZ_JBBUTH010000003.1"/>
</dbReference>
<evidence type="ECO:0000259" key="1">
    <source>
        <dbReference type="PROSITE" id="PS51832"/>
    </source>
</evidence>
<name>A0ABU9CE73_9BURK</name>
<dbReference type="InterPro" id="IPR006675">
    <property type="entry name" value="HDIG_dom"/>
</dbReference>
<evidence type="ECO:0000313" key="3">
    <source>
        <dbReference type="Proteomes" id="UP001365405"/>
    </source>
</evidence>